<dbReference type="InterPro" id="IPR010992">
    <property type="entry name" value="IHF-like_DNA-bd_dom_sf"/>
</dbReference>
<name>A0A059T5T9_9CAUD</name>
<dbReference type="InterPro" id="IPR000119">
    <property type="entry name" value="Hist_DNA-bd"/>
</dbReference>
<protein>
    <submittedName>
        <fullName evidence="1">Putative DNA-binding protein</fullName>
    </submittedName>
</protein>
<dbReference type="Proteomes" id="UP000026998">
    <property type="component" value="Segment"/>
</dbReference>
<gene>
    <name evidence="1" type="ORF">LP124_071</name>
</gene>
<sequence>MPKKMINRTDIAREVAQRTGFYIKDVEQILAERDTVIIDALQGGVTKIKEHKLYQIEVETKPAKKNAWNGLDKVYFSIPEKKIIKFKPLVAVEEVIDSLNKKET</sequence>
<accession>A0A059T5T9</accession>
<keyword evidence="1" id="KW-0238">DNA-binding</keyword>
<dbReference type="EMBL" id="KJ094031">
    <property type="protein sequence ID" value="AHL19468.1"/>
    <property type="molecule type" value="Genomic_DNA"/>
</dbReference>
<evidence type="ECO:0000313" key="1">
    <source>
        <dbReference type="EMBL" id="AHL19468.1"/>
    </source>
</evidence>
<dbReference type="SUPFAM" id="SSF47729">
    <property type="entry name" value="IHF-like DNA-binding proteins"/>
    <property type="match status" value="1"/>
</dbReference>
<evidence type="ECO:0000313" key="2">
    <source>
        <dbReference type="Proteomes" id="UP000026998"/>
    </source>
</evidence>
<dbReference type="GO" id="GO:0030527">
    <property type="term" value="F:structural constituent of chromatin"/>
    <property type="evidence" value="ECO:0007669"/>
    <property type="project" value="InterPro"/>
</dbReference>
<dbReference type="Pfam" id="PF00216">
    <property type="entry name" value="Bac_DNA_binding"/>
    <property type="match status" value="1"/>
</dbReference>
<dbReference type="Gene3D" id="4.10.520.10">
    <property type="entry name" value="IHF-like DNA-binding proteins"/>
    <property type="match status" value="1"/>
</dbReference>
<reference evidence="1 2" key="1">
    <citation type="journal article" date="2014" name="Appl. Environ. Microbiol.">
        <title>Comparative genomic and morphological analysis of Listeria phages isolated from farm environments.</title>
        <authorList>
            <person name="Denes T."/>
            <person name="Vongkamjan K."/>
            <person name="Ackermann H.W."/>
            <person name="Moreno Switt A.I."/>
            <person name="Wiedmann M."/>
            <person name="den Bakker H.C."/>
        </authorList>
    </citation>
    <scope>NUCLEOTIDE SEQUENCE [LARGE SCALE GENOMIC DNA]</scope>
</reference>
<organism evidence="1 2">
    <name type="scientific">Listeria phage LP-124</name>
    <dbReference type="NCBI Taxonomy" id="1173765"/>
    <lineage>
        <taxon>Viruses</taxon>
        <taxon>Duplodnaviria</taxon>
        <taxon>Heunggongvirae</taxon>
        <taxon>Uroviricota</taxon>
        <taxon>Caudoviricetes</taxon>
        <taxon>Herelleviridae</taxon>
        <taxon>Jasinskavirinae</taxon>
        <taxon>Pecentumvirus</taxon>
        <taxon>Pecentumvirus LP064</taxon>
    </lineage>
</organism>
<dbReference type="GO" id="GO:0003677">
    <property type="term" value="F:DNA binding"/>
    <property type="evidence" value="ECO:0007669"/>
    <property type="project" value="UniProtKB-KW"/>
</dbReference>
<proteinExistence type="predicted"/>